<dbReference type="Pfam" id="PF00226">
    <property type="entry name" value="DnaJ"/>
    <property type="match status" value="1"/>
</dbReference>
<feature type="region of interest" description="Disordered" evidence="1">
    <location>
        <begin position="644"/>
        <end position="673"/>
    </location>
</feature>
<dbReference type="STRING" id="578462.A0A0L0T5G1"/>
<reference evidence="5" key="2">
    <citation type="submission" date="2009-11" db="EMBL/GenBank/DDBJ databases">
        <title>The Genome Sequence of Allomyces macrogynus strain ATCC 38327.</title>
        <authorList>
            <consortium name="The Broad Institute Genome Sequencing Platform"/>
            <person name="Russ C."/>
            <person name="Cuomo C."/>
            <person name="Shea T."/>
            <person name="Young S.K."/>
            <person name="Zeng Q."/>
            <person name="Koehrsen M."/>
            <person name="Haas B."/>
            <person name="Borodovsky M."/>
            <person name="Guigo R."/>
            <person name="Alvarado L."/>
            <person name="Berlin A."/>
            <person name="Borenstein D."/>
            <person name="Chen Z."/>
            <person name="Engels R."/>
            <person name="Freedman E."/>
            <person name="Gellesch M."/>
            <person name="Goldberg J."/>
            <person name="Griggs A."/>
            <person name="Gujja S."/>
            <person name="Heiman D."/>
            <person name="Hepburn T."/>
            <person name="Howarth C."/>
            <person name="Jen D."/>
            <person name="Larson L."/>
            <person name="Lewis B."/>
            <person name="Mehta T."/>
            <person name="Park D."/>
            <person name="Pearson M."/>
            <person name="Roberts A."/>
            <person name="Saif S."/>
            <person name="Shenoy N."/>
            <person name="Sisk P."/>
            <person name="Stolte C."/>
            <person name="Sykes S."/>
            <person name="Walk T."/>
            <person name="White J."/>
            <person name="Yandava C."/>
            <person name="Burger G."/>
            <person name="Gray M.W."/>
            <person name="Holland P.W.H."/>
            <person name="King N."/>
            <person name="Lang F.B.F."/>
            <person name="Roger A.J."/>
            <person name="Ruiz-Trillo I."/>
            <person name="Lander E."/>
            <person name="Nusbaum C."/>
        </authorList>
    </citation>
    <scope>NUCLEOTIDE SEQUENCE [LARGE SCALE GENOMIC DNA]</scope>
    <source>
        <strain evidence="5">ATCC 38327</strain>
    </source>
</reference>
<feature type="transmembrane region" description="Helical" evidence="2">
    <location>
        <begin position="89"/>
        <end position="107"/>
    </location>
</feature>
<dbReference type="SMART" id="SM00271">
    <property type="entry name" value="DnaJ"/>
    <property type="match status" value="1"/>
</dbReference>
<dbReference type="CDD" id="cd06257">
    <property type="entry name" value="DnaJ"/>
    <property type="match status" value="1"/>
</dbReference>
<dbReference type="eggNOG" id="KOG0721">
    <property type="taxonomic scope" value="Eukaryota"/>
</dbReference>
<dbReference type="PROSITE" id="PS50076">
    <property type="entry name" value="DNAJ_2"/>
    <property type="match status" value="1"/>
</dbReference>
<keyword evidence="5" id="KW-1185">Reference proteome</keyword>
<evidence type="ECO:0000256" key="2">
    <source>
        <dbReference type="SAM" id="Phobius"/>
    </source>
</evidence>
<dbReference type="GO" id="GO:0006620">
    <property type="term" value="P:post-translational protein targeting to endoplasmic reticulum membrane"/>
    <property type="evidence" value="ECO:0007669"/>
    <property type="project" value="TreeGrafter"/>
</dbReference>
<feature type="transmembrane region" description="Helical" evidence="2">
    <location>
        <begin position="12"/>
        <end position="32"/>
    </location>
</feature>
<keyword evidence="2" id="KW-0472">Membrane</keyword>
<organism evidence="4 5">
    <name type="scientific">Allomyces macrogynus (strain ATCC 38327)</name>
    <name type="common">Allomyces javanicus var. macrogynus</name>
    <dbReference type="NCBI Taxonomy" id="578462"/>
    <lineage>
        <taxon>Eukaryota</taxon>
        <taxon>Fungi</taxon>
        <taxon>Fungi incertae sedis</taxon>
        <taxon>Blastocladiomycota</taxon>
        <taxon>Blastocladiomycetes</taxon>
        <taxon>Blastocladiales</taxon>
        <taxon>Blastocladiaceae</taxon>
        <taxon>Allomyces</taxon>
    </lineage>
</organism>
<feature type="region of interest" description="Disordered" evidence="1">
    <location>
        <begin position="474"/>
        <end position="533"/>
    </location>
</feature>
<keyword evidence="2" id="KW-0812">Transmembrane</keyword>
<dbReference type="Proteomes" id="UP000054350">
    <property type="component" value="Unassembled WGS sequence"/>
</dbReference>
<dbReference type="InterPro" id="IPR001623">
    <property type="entry name" value="DnaJ_domain"/>
</dbReference>
<reference evidence="4 5" key="1">
    <citation type="submission" date="2009-11" db="EMBL/GenBank/DDBJ databases">
        <title>Annotation of Allomyces macrogynus ATCC 38327.</title>
        <authorList>
            <consortium name="The Broad Institute Genome Sequencing Platform"/>
            <person name="Russ C."/>
            <person name="Cuomo C."/>
            <person name="Burger G."/>
            <person name="Gray M.W."/>
            <person name="Holland P.W.H."/>
            <person name="King N."/>
            <person name="Lang F.B.F."/>
            <person name="Roger A.J."/>
            <person name="Ruiz-Trillo I."/>
            <person name="Young S.K."/>
            <person name="Zeng Q."/>
            <person name="Gargeya S."/>
            <person name="Fitzgerald M."/>
            <person name="Haas B."/>
            <person name="Abouelleil A."/>
            <person name="Alvarado L."/>
            <person name="Arachchi H.M."/>
            <person name="Berlin A."/>
            <person name="Chapman S.B."/>
            <person name="Gearin G."/>
            <person name="Goldberg J."/>
            <person name="Griggs A."/>
            <person name="Gujja S."/>
            <person name="Hansen M."/>
            <person name="Heiman D."/>
            <person name="Howarth C."/>
            <person name="Larimer J."/>
            <person name="Lui A."/>
            <person name="MacDonald P.J.P."/>
            <person name="McCowen C."/>
            <person name="Montmayeur A."/>
            <person name="Murphy C."/>
            <person name="Neiman D."/>
            <person name="Pearson M."/>
            <person name="Priest M."/>
            <person name="Roberts A."/>
            <person name="Saif S."/>
            <person name="Shea T."/>
            <person name="Sisk P."/>
            <person name="Stolte C."/>
            <person name="Sykes S."/>
            <person name="Wortman J."/>
            <person name="Nusbaum C."/>
            <person name="Birren B."/>
        </authorList>
    </citation>
    <scope>NUCLEOTIDE SEQUENCE [LARGE SCALE GENOMIC DNA]</scope>
    <source>
        <strain evidence="4 5">ATCC 38327</strain>
    </source>
</reference>
<dbReference type="GO" id="GO:0008320">
    <property type="term" value="F:protein transmembrane transporter activity"/>
    <property type="evidence" value="ECO:0007669"/>
    <property type="project" value="TreeGrafter"/>
</dbReference>
<dbReference type="PANTHER" id="PTHR24075">
    <property type="entry name" value="SEC63 DOMAIN-CONTAINING"/>
    <property type="match status" value="1"/>
</dbReference>
<dbReference type="AlphaFoldDB" id="A0A0L0T5G1"/>
<feature type="compositionally biased region" description="Basic residues" evidence="1">
    <location>
        <begin position="494"/>
        <end position="503"/>
    </location>
</feature>
<dbReference type="PRINTS" id="PR00625">
    <property type="entry name" value="JDOMAIN"/>
</dbReference>
<dbReference type="GO" id="GO:0031207">
    <property type="term" value="C:Sec62/Sec63 complex"/>
    <property type="evidence" value="ECO:0007669"/>
    <property type="project" value="TreeGrafter"/>
</dbReference>
<dbReference type="OrthoDB" id="10250354at2759"/>
<evidence type="ECO:0000313" key="4">
    <source>
        <dbReference type="EMBL" id="KNE70028.1"/>
    </source>
</evidence>
<keyword evidence="2" id="KW-1133">Transmembrane helix</keyword>
<feature type="domain" description="J" evidence="3">
    <location>
        <begin position="120"/>
        <end position="187"/>
    </location>
</feature>
<evidence type="ECO:0000256" key="1">
    <source>
        <dbReference type="SAM" id="MobiDB-lite"/>
    </source>
</evidence>
<dbReference type="InterPro" id="IPR036869">
    <property type="entry name" value="J_dom_sf"/>
</dbReference>
<dbReference type="GO" id="GO:0003723">
    <property type="term" value="F:RNA binding"/>
    <property type="evidence" value="ECO:0007669"/>
    <property type="project" value="TreeGrafter"/>
</dbReference>
<dbReference type="GO" id="GO:0006614">
    <property type="term" value="P:SRP-dependent cotranslational protein targeting to membrane"/>
    <property type="evidence" value="ECO:0007669"/>
    <property type="project" value="TreeGrafter"/>
</dbReference>
<gene>
    <name evidence="4" type="ORF">AMAG_14863</name>
</gene>
<feature type="compositionally biased region" description="Low complexity" evidence="1">
    <location>
        <begin position="514"/>
        <end position="523"/>
    </location>
</feature>
<evidence type="ECO:0000259" key="3">
    <source>
        <dbReference type="PROSITE" id="PS50076"/>
    </source>
</evidence>
<accession>A0A0L0T5G1</accession>
<proteinExistence type="predicted"/>
<name>A0A0L0T5G1_ALLM3</name>
<evidence type="ECO:0000313" key="5">
    <source>
        <dbReference type="Proteomes" id="UP000054350"/>
    </source>
</evidence>
<dbReference type="Gene3D" id="1.10.287.110">
    <property type="entry name" value="DnaJ domain"/>
    <property type="match status" value="1"/>
</dbReference>
<feature type="transmembrane region" description="Helical" evidence="2">
    <location>
        <begin position="210"/>
        <end position="231"/>
    </location>
</feature>
<feature type="compositionally biased region" description="Basic and acidic residues" evidence="1">
    <location>
        <begin position="656"/>
        <end position="665"/>
    </location>
</feature>
<dbReference type="PANTHER" id="PTHR24075:SF0">
    <property type="entry name" value="TRANSLOCATION PROTEIN SEC63 HOMOLOG"/>
    <property type="match status" value="1"/>
</dbReference>
<dbReference type="SUPFAM" id="SSF46565">
    <property type="entry name" value="Chaperone J-domain"/>
    <property type="match status" value="1"/>
</dbReference>
<protein>
    <recommendedName>
        <fullName evidence="3">J domain-containing protein</fullName>
    </recommendedName>
</protein>
<sequence>MALRYESSSAEAYYVVLTFLVLLVVPATWLVFLRAPATSDSAASAAPSERALDGNDKNAAQCTCSACTTQRAARAPHTKVAATGTRRRLIIRALVILGWIALAYTAYQVATSAPSVQLFDPHATLGVAEGADRATVRKAYRQLSLTEHPDKVPASQRKQAEARFVEIAKAYKVLTDAKARENFEKYGNPDGPMGMSFGIGLPAWMMQTNVVVMGYLGLLVLVPVAFASWWYGSRKYAADGILKSSIDRIQADSPNATTTTSLISLIATSHSDPAVLSDTETASLRAVLPSTVPTSASNNEVALYAHLYRMLPRPLPDFIRACGQLADLAVGAAVQRGPWADVERALNVARAVVTAIPPAGSVKDQMLAHPLLQLPHVDGKVVGVVTEKFGKTANSVAGFAGISRDALQSALVSTNVLTETQLDEMRSAAMGFPTVSVAGVSALDSKLGVPPHADSKDIAVLVTMAIGTVGDTFASSERKAREIPSPVPTATAAGKKKMTRKERKAAESTRDLASPTSDSGSGTTPPPAHACTPYFPTSKRSGLWILVVLDLRNTFPPPADRDRPKQLVPPVVLNGTFLAFDDPHVRQAVEEGGKVTVPVAVQGLGRPGVLGMNVVVVGNVNEVRAERGVKVKLEQWSKKQRLAMMGKAQQEGAVGEGKEGEKVEEVDGEEEEE</sequence>
<dbReference type="EMBL" id="GG745363">
    <property type="protein sequence ID" value="KNE70028.1"/>
    <property type="molecule type" value="Genomic_DNA"/>
</dbReference>
<dbReference type="VEuPathDB" id="FungiDB:AMAG_14863"/>